<accession>A0A644YZS9</accession>
<protein>
    <submittedName>
        <fullName evidence="1">Uncharacterized protein</fullName>
    </submittedName>
</protein>
<name>A0A644YZS9_9ZZZZ</name>
<comment type="caution">
    <text evidence="1">The sequence shown here is derived from an EMBL/GenBank/DDBJ whole genome shotgun (WGS) entry which is preliminary data.</text>
</comment>
<proteinExistence type="predicted"/>
<sequence>MKKAEFEKILLAKIKQDGGVKKCYETYGETPHTRNTLYYQLETNNDNIYYATNLSDGFLKDAGIKESEGVK</sequence>
<organism evidence="1">
    <name type="scientific">bioreactor metagenome</name>
    <dbReference type="NCBI Taxonomy" id="1076179"/>
    <lineage>
        <taxon>unclassified sequences</taxon>
        <taxon>metagenomes</taxon>
        <taxon>ecological metagenomes</taxon>
    </lineage>
</organism>
<reference evidence="1" key="1">
    <citation type="submission" date="2019-08" db="EMBL/GenBank/DDBJ databases">
        <authorList>
            <person name="Kucharzyk K."/>
            <person name="Murdoch R.W."/>
            <person name="Higgins S."/>
            <person name="Loffler F."/>
        </authorList>
    </citation>
    <scope>NUCLEOTIDE SEQUENCE</scope>
</reference>
<gene>
    <name evidence="1" type="ORF">SDC9_80124</name>
</gene>
<dbReference type="AlphaFoldDB" id="A0A644YZS9"/>
<dbReference type="EMBL" id="VSSQ01006691">
    <property type="protein sequence ID" value="MPM33548.1"/>
    <property type="molecule type" value="Genomic_DNA"/>
</dbReference>
<evidence type="ECO:0000313" key="1">
    <source>
        <dbReference type="EMBL" id="MPM33548.1"/>
    </source>
</evidence>